<proteinExistence type="predicted"/>
<organism evidence="1 2">
    <name type="scientific">Cymbomonas tetramitiformis</name>
    <dbReference type="NCBI Taxonomy" id="36881"/>
    <lineage>
        <taxon>Eukaryota</taxon>
        <taxon>Viridiplantae</taxon>
        <taxon>Chlorophyta</taxon>
        <taxon>Pyramimonadophyceae</taxon>
        <taxon>Pyramimonadales</taxon>
        <taxon>Pyramimonadaceae</taxon>
        <taxon>Cymbomonas</taxon>
    </lineage>
</organism>
<evidence type="ECO:0000313" key="1">
    <source>
        <dbReference type="EMBL" id="KAK3279728.1"/>
    </source>
</evidence>
<evidence type="ECO:0000313" key="2">
    <source>
        <dbReference type="Proteomes" id="UP001190700"/>
    </source>
</evidence>
<sequence length="257" mass="27757">MDTLGAATKPRPLPGYILTRGQCRVDGKDNPAPKDGTDTVPSFVDMEVIEGMEGFTNTTSTIIPSQLGMDKREATDTLRELQDITVEYANRMDAGRAGGAVLRRRPGSAGLPVGDSGAVAEEILKKVNELGAILPGLNKLGNAQAQGLLLRFYAHPRLGYWLRGMPLEGMQEAAEEHAERMQGALQDLLAVRGATWLGGFAQVWEDIQELFPTMATEGVHDFEAVSEPPFFQVLHAAMQKVTEVVGKVEEARGAGKN</sequence>
<dbReference type="AlphaFoldDB" id="A0AAE0GKQ7"/>
<name>A0AAE0GKQ7_9CHLO</name>
<dbReference type="Proteomes" id="UP001190700">
    <property type="component" value="Unassembled WGS sequence"/>
</dbReference>
<gene>
    <name evidence="1" type="ORF">CYMTET_12405</name>
</gene>
<protein>
    <submittedName>
        <fullName evidence="1">Uncharacterized protein</fullName>
    </submittedName>
</protein>
<accession>A0AAE0GKQ7</accession>
<dbReference type="EMBL" id="LGRX02004697">
    <property type="protein sequence ID" value="KAK3279728.1"/>
    <property type="molecule type" value="Genomic_DNA"/>
</dbReference>
<comment type="caution">
    <text evidence="1">The sequence shown here is derived from an EMBL/GenBank/DDBJ whole genome shotgun (WGS) entry which is preliminary data.</text>
</comment>
<keyword evidence="2" id="KW-1185">Reference proteome</keyword>
<reference evidence="1 2" key="1">
    <citation type="journal article" date="2015" name="Genome Biol. Evol.">
        <title>Comparative Genomics of a Bacterivorous Green Alga Reveals Evolutionary Causalities and Consequences of Phago-Mixotrophic Mode of Nutrition.</title>
        <authorList>
            <person name="Burns J.A."/>
            <person name="Paasch A."/>
            <person name="Narechania A."/>
            <person name="Kim E."/>
        </authorList>
    </citation>
    <scope>NUCLEOTIDE SEQUENCE [LARGE SCALE GENOMIC DNA]</scope>
    <source>
        <strain evidence="1 2">PLY_AMNH</strain>
    </source>
</reference>